<reference evidence="1" key="1">
    <citation type="journal article" date="2015" name="Nature">
        <title>Complex archaea that bridge the gap between prokaryotes and eukaryotes.</title>
        <authorList>
            <person name="Spang A."/>
            <person name="Saw J.H."/>
            <person name="Jorgensen S.L."/>
            <person name="Zaremba-Niedzwiedzka K."/>
            <person name="Martijn J."/>
            <person name="Lind A.E."/>
            <person name="van Eijk R."/>
            <person name="Schleper C."/>
            <person name="Guy L."/>
            <person name="Ettema T.J."/>
        </authorList>
    </citation>
    <scope>NUCLEOTIDE SEQUENCE</scope>
</reference>
<comment type="caution">
    <text evidence="1">The sequence shown here is derived from an EMBL/GenBank/DDBJ whole genome shotgun (WGS) entry which is preliminary data.</text>
</comment>
<protein>
    <submittedName>
        <fullName evidence="1">Uncharacterized protein</fullName>
    </submittedName>
</protein>
<evidence type="ECO:0000313" key="1">
    <source>
        <dbReference type="EMBL" id="KKK75898.1"/>
    </source>
</evidence>
<gene>
    <name evidence="1" type="ORF">LCGC14_2869110</name>
</gene>
<proteinExistence type="predicted"/>
<dbReference type="EMBL" id="LAZR01055650">
    <property type="protein sequence ID" value="KKK75898.1"/>
    <property type="molecule type" value="Genomic_DNA"/>
</dbReference>
<name>A0A0F8Y3Q0_9ZZZZ</name>
<accession>A0A0F8Y3Q0</accession>
<dbReference type="AlphaFoldDB" id="A0A0F8Y3Q0"/>
<sequence length="68" mass="7933">MEYCVLHGGSAVTDIIDLFNDLQELRGWLFEKYLVTENKNADQGEIEEKIIEILKPICEEYDLRIVTD</sequence>
<organism evidence="1">
    <name type="scientific">marine sediment metagenome</name>
    <dbReference type="NCBI Taxonomy" id="412755"/>
    <lineage>
        <taxon>unclassified sequences</taxon>
        <taxon>metagenomes</taxon>
        <taxon>ecological metagenomes</taxon>
    </lineage>
</organism>